<proteinExistence type="predicted"/>
<protein>
    <submittedName>
        <fullName evidence="2">Uncharacterized protein</fullName>
    </submittedName>
</protein>
<name>A0AAV9CBJ9_ACOCL</name>
<gene>
    <name evidence="2" type="ORF">QJS10_CPB20g01286</name>
</gene>
<reference evidence="2" key="2">
    <citation type="submission" date="2023-06" db="EMBL/GenBank/DDBJ databases">
        <authorList>
            <person name="Ma L."/>
            <person name="Liu K.-W."/>
            <person name="Li Z."/>
            <person name="Hsiao Y.-Y."/>
            <person name="Qi Y."/>
            <person name="Fu T."/>
            <person name="Tang G."/>
            <person name="Zhang D."/>
            <person name="Sun W.-H."/>
            <person name="Liu D.-K."/>
            <person name="Li Y."/>
            <person name="Chen G.-Z."/>
            <person name="Liu X.-D."/>
            <person name="Liao X.-Y."/>
            <person name="Jiang Y.-T."/>
            <person name="Yu X."/>
            <person name="Hao Y."/>
            <person name="Huang J."/>
            <person name="Zhao X.-W."/>
            <person name="Ke S."/>
            <person name="Chen Y.-Y."/>
            <person name="Wu W.-L."/>
            <person name="Hsu J.-L."/>
            <person name="Lin Y.-F."/>
            <person name="Huang M.-D."/>
            <person name="Li C.-Y."/>
            <person name="Huang L."/>
            <person name="Wang Z.-W."/>
            <person name="Zhao X."/>
            <person name="Zhong W.-Y."/>
            <person name="Peng D.-H."/>
            <person name="Ahmad S."/>
            <person name="Lan S."/>
            <person name="Zhang J.-S."/>
            <person name="Tsai W.-C."/>
            <person name="Van De Peer Y."/>
            <person name="Liu Z.-J."/>
        </authorList>
    </citation>
    <scope>NUCLEOTIDE SEQUENCE</scope>
    <source>
        <strain evidence="2">CP</strain>
        <tissue evidence="2">Leaves</tissue>
    </source>
</reference>
<dbReference type="PANTHER" id="PTHR34285:SF6">
    <property type="entry name" value="TRANSMEMBRANE PROTEIN"/>
    <property type="match status" value="1"/>
</dbReference>
<feature type="region of interest" description="Disordered" evidence="1">
    <location>
        <begin position="130"/>
        <end position="149"/>
    </location>
</feature>
<evidence type="ECO:0000256" key="1">
    <source>
        <dbReference type="SAM" id="MobiDB-lite"/>
    </source>
</evidence>
<keyword evidence="3" id="KW-1185">Reference proteome</keyword>
<dbReference type="PANTHER" id="PTHR34285">
    <property type="entry name" value="OS08G0510800 PROTEIN"/>
    <property type="match status" value="1"/>
</dbReference>
<organism evidence="2 3">
    <name type="scientific">Acorus calamus</name>
    <name type="common">Sweet flag</name>
    <dbReference type="NCBI Taxonomy" id="4465"/>
    <lineage>
        <taxon>Eukaryota</taxon>
        <taxon>Viridiplantae</taxon>
        <taxon>Streptophyta</taxon>
        <taxon>Embryophyta</taxon>
        <taxon>Tracheophyta</taxon>
        <taxon>Spermatophyta</taxon>
        <taxon>Magnoliopsida</taxon>
        <taxon>Liliopsida</taxon>
        <taxon>Acoraceae</taxon>
        <taxon>Acorus</taxon>
    </lineage>
</organism>
<evidence type="ECO:0000313" key="2">
    <source>
        <dbReference type="EMBL" id="KAK1285664.1"/>
    </source>
</evidence>
<dbReference type="Proteomes" id="UP001180020">
    <property type="component" value="Unassembled WGS sequence"/>
</dbReference>
<reference evidence="2" key="1">
    <citation type="journal article" date="2023" name="Nat. Commun.">
        <title>Diploid and tetraploid genomes of Acorus and the evolution of monocots.</title>
        <authorList>
            <person name="Ma L."/>
            <person name="Liu K.W."/>
            <person name="Li Z."/>
            <person name="Hsiao Y.Y."/>
            <person name="Qi Y."/>
            <person name="Fu T."/>
            <person name="Tang G.D."/>
            <person name="Zhang D."/>
            <person name="Sun W.H."/>
            <person name="Liu D.K."/>
            <person name="Li Y."/>
            <person name="Chen G.Z."/>
            <person name="Liu X.D."/>
            <person name="Liao X.Y."/>
            <person name="Jiang Y.T."/>
            <person name="Yu X."/>
            <person name="Hao Y."/>
            <person name="Huang J."/>
            <person name="Zhao X.W."/>
            <person name="Ke S."/>
            <person name="Chen Y.Y."/>
            <person name="Wu W.L."/>
            <person name="Hsu J.L."/>
            <person name="Lin Y.F."/>
            <person name="Huang M.D."/>
            <person name="Li C.Y."/>
            <person name="Huang L."/>
            <person name="Wang Z.W."/>
            <person name="Zhao X."/>
            <person name="Zhong W.Y."/>
            <person name="Peng D.H."/>
            <person name="Ahmad S."/>
            <person name="Lan S."/>
            <person name="Zhang J.S."/>
            <person name="Tsai W.C."/>
            <person name="Van de Peer Y."/>
            <person name="Liu Z.J."/>
        </authorList>
    </citation>
    <scope>NUCLEOTIDE SEQUENCE</scope>
    <source>
        <strain evidence="2">CP</strain>
    </source>
</reference>
<comment type="caution">
    <text evidence="2">The sequence shown here is derived from an EMBL/GenBank/DDBJ whole genome shotgun (WGS) entry which is preliminary data.</text>
</comment>
<sequence length="321" mass="35014">MKASLKLREERESPLVRAKVPISVLGFPFVSSASAGGDPSDLSFHIRSGAFGGDGGGSPSVKLSYHPNDSLRPFILSVKFGVGGVGSEGSPLLMSADFSLVGRASPSFQLQIKPRLGDFSLKKTIVSSTTTATNNNPNPNQPIKENGDVHRIDGLDRPLPWRNWTEFHGRDSPLTGFVATARTSLPLTKRAALKLRWGLNFPSELGRDSLPFLTLDKISLESLFSEEVKGPSKSVPGDLEVLKGMCVWMGREVEELRKENLTMKEKMEQLRCQVPLKGLKKSPGIDGSDELMFRRREVKTGSDVEEELKKALKTGSPSILA</sequence>
<dbReference type="EMBL" id="JAUJYO010000020">
    <property type="protein sequence ID" value="KAK1285664.1"/>
    <property type="molecule type" value="Genomic_DNA"/>
</dbReference>
<evidence type="ECO:0000313" key="3">
    <source>
        <dbReference type="Proteomes" id="UP001180020"/>
    </source>
</evidence>
<dbReference type="AlphaFoldDB" id="A0AAV9CBJ9"/>
<accession>A0AAV9CBJ9</accession>